<gene>
    <name evidence="1" type="ORF">RW095_16690</name>
</gene>
<evidence type="ECO:0008006" key="3">
    <source>
        <dbReference type="Google" id="ProtNLM"/>
    </source>
</evidence>
<keyword evidence="2" id="KW-1185">Reference proteome</keyword>
<dbReference type="EMBL" id="CP136512">
    <property type="protein sequence ID" value="WOD14980.1"/>
    <property type="molecule type" value="Genomic_DNA"/>
</dbReference>
<dbReference type="Proteomes" id="UP001302652">
    <property type="component" value="Chromosome 2"/>
</dbReference>
<dbReference type="SUPFAM" id="SSF51182">
    <property type="entry name" value="RmlC-like cupins"/>
    <property type="match status" value="1"/>
</dbReference>
<proteinExistence type="predicted"/>
<name>A0ABZ0ECM0_9BURK</name>
<sequence>MIEAMDIGALAARTLRGYSNQILMGANDHDVHLSVMDAPFVWHFHPDSDETFLVIEGTLIIDFEDGPVE</sequence>
<evidence type="ECO:0000313" key="2">
    <source>
        <dbReference type="Proteomes" id="UP001302652"/>
    </source>
</evidence>
<reference evidence="1 2" key="1">
    <citation type="submission" date="2023-10" db="EMBL/GenBank/DDBJ databases">
        <title>Surface-active antibiotics is a multifunctional adaptation for post-fire microbes.</title>
        <authorList>
            <person name="Liu M.D."/>
            <person name="Du Y."/>
            <person name="Koupaei S.K."/>
            <person name="Kim N.R."/>
            <person name="Zhang W."/>
            <person name="Traxler M.F."/>
        </authorList>
    </citation>
    <scope>NUCLEOTIDE SEQUENCE [LARGE SCALE GENOMIC DNA]</scope>
    <source>
        <strain evidence="1 2">F3</strain>
    </source>
</reference>
<dbReference type="InterPro" id="IPR011051">
    <property type="entry name" value="RmlC_Cupin_sf"/>
</dbReference>
<organism evidence="1 2">
    <name type="scientific">Paraburkholderia kirstenboschensis</name>
    <dbReference type="NCBI Taxonomy" id="1245436"/>
    <lineage>
        <taxon>Bacteria</taxon>
        <taxon>Pseudomonadati</taxon>
        <taxon>Pseudomonadota</taxon>
        <taxon>Betaproteobacteria</taxon>
        <taxon>Burkholderiales</taxon>
        <taxon>Burkholderiaceae</taxon>
        <taxon>Paraburkholderia</taxon>
    </lineage>
</organism>
<dbReference type="Gene3D" id="2.60.120.10">
    <property type="entry name" value="Jelly Rolls"/>
    <property type="match status" value="1"/>
</dbReference>
<dbReference type="RefSeq" id="WP_317017033.1">
    <property type="nucleotide sequence ID" value="NZ_CP136512.1"/>
</dbReference>
<protein>
    <recommendedName>
        <fullName evidence="3">Cupin domain-containing protein</fullName>
    </recommendedName>
</protein>
<accession>A0ABZ0ECM0</accession>
<dbReference type="InterPro" id="IPR014710">
    <property type="entry name" value="RmlC-like_jellyroll"/>
</dbReference>
<evidence type="ECO:0000313" key="1">
    <source>
        <dbReference type="EMBL" id="WOD14980.1"/>
    </source>
</evidence>